<dbReference type="CDD" id="cd06145">
    <property type="entry name" value="REX1_like"/>
    <property type="match status" value="1"/>
</dbReference>
<sequence>MASFEYEYIEDFVKNPRFRFKPESDPTFSTTSKKRNADDDEEISVFALDCEMVRTRKRQELARVSLVNEDEEVVVDMFVKPRSKVIDYQTKYSGITAQLLDGCNNDLGTATKTIRQFVKAKDVLVGHDILNDLKALRLNHSNCIDTSKIFPHTNLNVGDTPSLKSLASKYLKRQIQSASSGHDSVEDARTCIQLLNWRLEFERRISKGIYKNVEEAKEAVLLAAKIEPGLNLTNAAQFRRLLETLKVKLSWETNIYNWASERLVGHGSADFFNKERIFYQKIKST</sequence>
<dbReference type="EMBL" id="FN654294">
    <property type="protein sequence ID" value="CBY31157.1"/>
    <property type="molecule type" value="Genomic_DNA"/>
</dbReference>
<proteinExistence type="inferred from homology"/>
<dbReference type="FunFam" id="3.30.420.10:FF:000031">
    <property type="entry name" value="RNA exonuclease 1"/>
    <property type="match status" value="1"/>
</dbReference>
<dbReference type="SMART" id="SM00479">
    <property type="entry name" value="EXOIII"/>
    <property type="match status" value="1"/>
</dbReference>
<accession>E4Y6A7</accession>
<keyword evidence="6" id="KW-0539">Nucleus</keyword>
<feature type="domain" description="Exonuclease" evidence="7">
    <location>
        <begin position="44"/>
        <end position="204"/>
    </location>
</feature>
<keyword evidence="5" id="KW-0269">Exonuclease</keyword>
<gene>
    <name evidence="8" type="ORF">GSOID_T00019118001</name>
</gene>
<dbReference type="Gene3D" id="3.30.420.10">
    <property type="entry name" value="Ribonuclease H-like superfamily/Ribonuclease H"/>
    <property type="match status" value="1"/>
</dbReference>
<keyword evidence="3" id="KW-0540">Nuclease</keyword>
<dbReference type="PANTHER" id="PTHR12801">
    <property type="entry name" value="RNA EXONUCLEASE REXO1 / RECO3 FAMILY MEMBER-RELATED"/>
    <property type="match status" value="1"/>
</dbReference>
<dbReference type="GO" id="GO:0010629">
    <property type="term" value="P:negative regulation of gene expression"/>
    <property type="evidence" value="ECO:0007669"/>
    <property type="project" value="UniProtKB-ARBA"/>
</dbReference>
<evidence type="ECO:0000256" key="6">
    <source>
        <dbReference type="ARBA" id="ARBA00023242"/>
    </source>
</evidence>
<evidence type="ECO:0000256" key="2">
    <source>
        <dbReference type="ARBA" id="ARBA00006357"/>
    </source>
</evidence>
<evidence type="ECO:0000259" key="7">
    <source>
        <dbReference type="SMART" id="SM00479"/>
    </source>
</evidence>
<protein>
    <recommendedName>
        <fullName evidence="7">Exonuclease domain-containing protein</fullName>
    </recommendedName>
</protein>
<keyword evidence="4" id="KW-0378">Hydrolase</keyword>
<dbReference type="GO" id="GO:0003676">
    <property type="term" value="F:nucleic acid binding"/>
    <property type="evidence" value="ECO:0007669"/>
    <property type="project" value="InterPro"/>
</dbReference>
<dbReference type="InterPro" id="IPR036397">
    <property type="entry name" value="RNaseH_sf"/>
</dbReference>
<dbReference type="Proteomes" id="UP000011014">
    <property type="component" value="Unassembled WGS sequence"/>
</dbReference>
<comment type="subcellular location">
    <subcellularLocation>
        <location evidence="1">Nucleus</location>
    </subcellularLocation>
</comment>
<organism evidence="8">
    <name type="scientific">Oikopleura dioica</name>
    <name type="common">Tunicate</name>
    <dbReference type="NCBI Taxonomy" id="34765"/>
    <lineage>
        <taxon>Eukaryota</taxon>
        <taxon>Metazoa</taxon>
        <taxon>Chordata</taxon>
        <taxon>Tunicata</taxon>
        <taxon>Appendicularia</taxon>
        <taxon>Copelata</taxon>
        <taxon>Oikopleuridae</taxon>
        <taxon>Oikopleura</taxon>
    </lineage>
</organism>
<comment type="similarity">
    <text evidence="2">Belongs to the REXO1/REXO3 family.</text>
</comment>
<evidence type="ECO:0000256" key="3">
    <source>
        <dbReference type="ARBA" id="ARBA00022722"/>
    </source>
</evidence>
<reference evidence="8" key="1">
    <citation type="journal article" date="2010" name="Science">
        <title>Plasticity of animal genome architecture unmasked by rapid evolution of a pelagic tunicate.</title>
        <authorList>
            <person name="Denoeud F."/>
            <person name="Henriet S."/>
            <person name="Mungpakdee S."/>
            <person name="Aury J.M."/>
            <person name="Da Silva C."/>
            <person name="Brinkmann H."/>
            <person name="Mikhaleva J."/>
            <person name="Olsen L.C."/>
            <person name="Jubin C."/>
            <person name="Canestro C."/>
            <person name="Bouquet J.M."/>
            <person name="Danks G."/>
            <person name="Poulain J."/>
            <person name="Campsteijn C."/>
            <person name="Adamski M."/>
            <person name="Cross I."/>
            <person name="Yadetie F."/>
            <person name="Muffato M."/>
            <person name="Louis A."/>
            <person name="Butcher S."/>
            <person name="Tsagkogeorga G."/>
            <person name="Konrad A."/>
            <person name="Singh S."/>
            <person name="Jensen M.F."/>
            <person name="Cong E.H."/>
            <person name="Eikeseth-Otteraa H."/>
            <person name="Noel B."/>
            <person name="Anthouard V."/>
            <person name="Porcel B.M."/>
            <person name="Kachouri-Lafond R."/>
            <person name="Nishino A."/>
            <person name="Ugolini M."/>
            <person name="Chourrout P."/>
            <person name="Nishida H."/>
            <person name="Aasland R."/>
            <person name="Huzurbazar S."/>
            <person name="Westhof E."/>
            <person name="Delsuc F."/>
            <person name="Lehrach H."/>
            <person name="Reinhardt R."/>
            <person name="Weissenbach J."/>
            <person name="Roy S.W."/>
            <person name="Artiguenave F."/>
            <person name="Postlethwait J.H."/>
            <person name="Manak J.R."/>
            <person name="Thompson E.M."/>
            <person name="Jaillon O."/>
            <person name="Du Pasquier L."/>
            <person name="Boudinot P."/>
            <person name="Liberles D.A."/>
            <person name="Volff J.N."/>
            <person name="Philippe H."/>
            <person name="Lenhard B."/>
            <person name="Roest Crollius H."/>
            <person name="Wincker P."/>
            <person name="Chourrout D."/>
        </authorList>
    </citation>
    <scope>NUCLEOTIDE SEQUENCE [LARGE SCALE GENOMIC DNA]</scope>
</reference>
<name>E4Y6A7_OIKDI</name>
<evidence type="ECO:0000256" key="1">
    <source>
        <dbReference type="ARBA" id="ARBA00004123"/>
    </source>
</evidence>
<evidence type="ECO:0000313" key="8">
    <source>
        <dbReference type="EMBL" id="CBY31157.1"/>
    </source>
</evidence>
<dbReference type="InterPro" id="IPR012337">
    <property type="entry name" value="RNaseH-like_sf"/>
</dbReference>
<dbReference type="GO" id="GO:0004527">
    <property type="term" value="F:exonuclease activity"/>
    <property type="evidence" value="ECO:0007669"/>
    <property type="project" value="UniProtKB-KW"/>
</dbReference>
<dbReference type="InterPro" id="IPR013520">
    <property type="entry name" value="Ribonucl_H"/>
</dbReference>
<evidence type="ECO:0000256" key="4">
    <source>
        <dbReference type="ARBA" id="ARBA00022801"/>
    </source>
</evidence>
<dbReference type="GO" id="GO:0005634">
    <property type="term" value="C:nucleus"/>
    <property type="evidence" value="ECO:0007669"/>
    <property type="project" value="UniProtKB-SubCell"/>
</dbReference>
<dbReference type="Pfam" id="PF00929">
    <property type="entry name" value="RNase_T"/>
    <property type="match status" value="1"/>
</dbReference>
<dbReference type="AlphaFoldDB" id="E4Y6A7"/>
<dbReference type="InterPro" id="IPR034922">
    <property type="entry name" value="REX1-like_exo"/>
</dbReference>
<dbReference type="PANTHER" id="PTHR12801:SF115">
    <property type="entry name" value="FI18136P1-RELATED"/>
    <property type="match status" value="1"/>
</dbReference>
<dbReference type="SUPFAM" id="SSF53098">
    <property type="entry name" value="Ribonuclease H-like"/>
    <property type="match status" value="1"/>
</dbReference>
<dbReference type="InterPro" id="IPR047021">
    <property type="entry name" value="REXO1/3/4-like"/>
</dbReference>
<evidence type="ECO:0000256" key="5">
    <source>
        <dbReference type="ARBA" id="ARBA00022839"/>
    </source>
</evidence>